<evidence type="ECO:0000256" key="3">
    <source>
        <dbReference type="SAM" id="SignalP"/>
    </source>
</evidence>
<keyword evidence="1" id="KW-0677">Repeat</keyword>
<evidence type="ECO:0000313" key="6">
    <source>
        <dbReference type="Proteomes" id="UP000193642"/>
    </source>
</evidence>
<sequence length="534" mass="56706">MLALISLTLSAALVLSAPAPTTTRTVLSSPTVSNYVAGTLLIHKGGPILPKVQIYPVFVGKVQDQAGWNAVYNTLANSLQMAVLFGQYDTPTQKFSYGKVVKSFPFTGSDKGTSAEDVVKALLNSGAIKPDNNTYIPVHYGPEFNSFVGGCANSCAWHSYVSWNGFRVAIGMIPDCAVNCGIGGVTRMDQLTCPASHEFFEAITDPYPYAADGWRQAKTAKSNWTDSNEIADLCYTCQYMTGPTVSQSNETPFGTIKLAGYDLKGADIGAQNPKSANGCTNLCKSEPLCSSFSYNYDTKTCLLKSASSKAVSSTASAIFVPYGFGIAAGVDLIGNDLSTLPSTDASGCRAQCQVVPACVAAIFNSETKACILKSVIGDPSPVPIATLVIPSQYIRLNGLGSEGKQIRWYWAVSDIDFCQLQCTSDPSCIGMSYDPNLYHGSCFLRSSISSLAISNTDLYVRYGTGTVPGVDYIGNDISSGPATDQEDCRGQCNAVNECVAGIFNVAEKLCILKSALESPTLVDIAVLVVPARER</sequence>
<dbReference type="Gene3D" id="3.50.4.10">
    <property type="entry name" value="Hepatocyte Growth Factor"/>
    <property type="match status" value="4"/>
</dbReference>
<organism evidence="5 6">
    <name type="scientific">Rhizoclosmatium globosum</name>
    <dbReference type="NCBI Taxonomy" id="329046"/>
    <lineage>
        <taxon>Eukaryota</taxon>
        <taxon>Fungi</taxon>
        <taxon>Fungi incertae sedis</taxon>
        <taxon>Chytridiomycota</taxon>
        <taxon>Chytridiomycota incertae sedis</taxon>
        <taxon>Chytridiomycetes</taxon>
        <taxon>Chytridiales</taxon>
        <taxon>Chytriomycetaceae</taxon>
        <taxon>Rhizoclosmatium</taxon>
    </lineage>
</organism>
<dbReference type="SMART" id="SM00223">
    <property type="entry name" value="APPLE"/>
    <property type="match status" value="2"/>
</dbReference>
<feature type="chain" id="PRO_5012327495" description="Apple domain-containing protein" evidence="3">
    <location>
        <begin position="17"/>
        <end position="534"/>
    </location>
</feature>
<dbReference type="CDD" id="cd01100">
    <property type="entry name" value="APPLE_Factor_XI_like"/>
    <property type="match status" value="2"/>
</dbReference>
<dbReference type="Proteomes" id="UP000193642">
    <property type="component" value="Unassembled WGS sequence"/>
</dbReference>
<feature type="domain" description="Apple" evidence="4">
    <location>
        <begin position="237"/>
        <end position="324"/>
    </location>
</feature>
<name>A0A1Y2CJS8_9FUNG</name>
<dbReference type="GO" id="GO:0006508">
    <property type="term" value="P:proteolysis"/>
    <property type="evidence" value="ECO:0007669"/>
    <property type="project" value="InterPro"/>
</dbReference>
<gene>
    <name evidence="5" type="ORF">BCR33DRAFT_736119</name>
</gene>
<evidence type="ECO:0000256" key="1">
    <source>
        <dbReference type="ARBA" id="ARBA00022737"/>
    </source>
</evidence>
<evidence type="ECO:0000256" key="2">
    <source>
        <dbReference type="ARBA" id="ARBA00023157"/>
    </source>
</evidence>
<feature type="signal peptide" evidence="3">
    <location>
        <begin position="1"/>
        <end position="16"/>
    </location>
</feature>
<dbReference type="InterPro" id="IPR000177">
    <property type="entry name" value="Apple"/>
</dbReference>
<keyword evidence="3" id="KW-0732">Signal</keyword>
<proteinExistence type="predicted"/>
<dbReference type="Pfam" id="PF00024">
    <property type="entry name" value="PAN_1"/>
    <property type="match status" value="3"/>
</dbReference>
<dbReference type="PROSITE" id="PS50948">
    <property type="entry name" value="PAN"/>
    <property type="match status" value="1"/>
</dbReference>
<dbReference type="OrthoDB" id="156202at2759"/>
<accession>A0A1Y2CJS8</accession>
<dbReference type="InterPro" id="IPR003609">
    <property type="entry name" value="Pan_app"/>
</dbReference>
<reference evidence="5 6" key="1">
    <citation type="submission" date="2016-07" db="EMBL/GenBank/DDBJ databases">
        <title>Pervasive Adenine N6-methylation of Active Genes in Fungi.</title>
        <authorList>
            <consortium name="DOE Joint Genome Institute"/>
            <person name="Mondo S.J."/>
            <person name="Dannebaum R.O."/>
            <person name="Kuo R.C."/>
            <person name="Labutti K."/>
            <person name="Haridas S."/>
            <person name="Kuo A."/>
            <person name="Salamov A."/>
            <person name="Ahrendt S.R."/>
            <person name="Lipzen A."/>
            <person name="Sullivan W."/>
            <person name="Andreopoulos W.B."/>
            <person name="Clum A."/>
            <person name="Lindquist E."/>
            <person name="Daum C."/>
            <person name="Ramamoorthy G.K."/>
            <person name="Gryganskyi A."/>
            <person name="Culley D."/>
            <person name="Magnuson J.K."/>
            <person name="James T.Y."/>
            <person name="O'Malley M.A."/>
            <person name="Stajich J.E."/>
            <person name="Spatafora J.W."/>
            <person name="Visel A."/>
            <person name="Grigoriev I.V."/>
        </authorList>
    </citation>
    <scope>NUCLEOTIDE SEQUENCE [LARGE SCALE GENOMIC DNA]</scope>
    <source>
        <strain evidence="5 6">JEL800</strain>
    </source>
</reference>
<dbReference type="AlphaFoldDB" id="A0A1Y2CJS8"/>
<keyword evidence="2" id="KW-1015">Disulfide bond</keyword>
<evidence type="ECO:0000259" key="4">
    <source>
        <dbReference type="PROSITE" id="PS50948"/>
    </source>
</evidence>
<dbReference type="EMBL" id="MCGO01000014">
    <property type="protein sequence ID" value="ORY47273.1"/>
    <property type="molecule type" value="Genomic_DNA"/>
</dbReference>
<keyword evidence="6" id="KW-1185">Reference proteome</keyword>
<dbReference type="GO" id="GO:0005576">
    <property type="term" value="C:extracellular region"/>
    <property type="evidence" value="ECO:0007669"/>
    <property type="project" value="InterPro"/>
</dbReference>
<dbReference type="SUPFAM" id="SSF57414">
    <property type="entry name" value="Hairpin loop containing domain-like"/>
    <property type="match status" value="1"/>
</dbReference>
<protein>
    <recommendedName>
        <fullName evidence="4">Apple domain-containing protein</fullName>
    </recommendedName>
</protein>
<comment type="caution">
    <text evidence="5">The sequence shown here is derived from an EMBL/GenBank/DDBJ whole genome shotgun (WGS) entry which is preliminary data.</text>
</comment>
<evidence type="ECO:0000313" key="5">
    <source>
        <dbReference type="EMBL" id="ORY47273.1"/>
    </source>
</evidence>
<dbReference type="Pfam" id="PF14295">
    <property type="entry name" value="PAN_4"/>
    <property type="match status" value="1"/>
</dbReference>